<dbReference type="PROSITE" id="PS51257">
    <property type="entry name" value="PROKAR_LIPOPROTEIN"/>
    <property type="match status" value="1"/>
</dbReference>
<dbReference type="GO" id="GO:0016491">
    <property type="term" value="F:oxidoreductase activity"/>
    <property type="evidence" value="ECO:0007669"/>
    <property type="project" value="UniProtKB-KW"/>
</dbReference>
<reference evidence="4" key="1">
    <citation type="submission" date="2016-10" db="EMBL/GenBank/DDBJ databases">
        <authorList>
            <person name="Varghese N."/>
            <person name="Submissions S."/>
        </authorList>
    </citation>
    <scope>NUCLEOTIDE SEQUENCE [LARGE SCALE GENOMIC DNA]</scope>
    <source>
        <strain evidence="4">CL127</strain>
    </source>
</reference>
<organism evidence="3 4">
    <name type="scientific">Microbacterium azadirachtae</name>
    <dbReference type="NCBI Taxonomy" id="582680"/>
    <lineage>
        <taxon>Bacteria</taxon>
        <taxon>Bacillati</taxon>
        <taxon>Actinomycetota</taxon>
        <taxon>Actinomycetes</taxon>
        <taxon>Micrococcales</taxon>
        <taxon>Microbacteriaceae</taxon>
        <taxon>Microbacterium</taxon>
    </lineage>
</organism>
<dbReference type="RefSeq" id="WP_175491183.1">
    <property type="nucleotide sequence ID" value="NZ_FNGQ01000001.1"/>
</dbReference>
<evidence type="ECO:0000313" key="4">
    <source>
        <dbReference type="Proteomes" id="UP000198877"/>
    </source>
</evidence>
<dbReference type="Proteomes" id="UP000198877">
    <property type="component" value="Unassembled WGS sequence"/>
</dbReference>
<evidence type="ECO:0000313" key="3">
    <source>
        <dbReference type="EMBL" id="SFR37559.1"/>
    </source>
</evidence>
<protein>
    <submittedName>
        <fullName evidence="3">Glycine/D-amino acid oxidase</fullName>
    </submittedName>
</protein>
<accession>A0A1I6G5V4</accession>
<name>A0A1I6G5V4_9MICO</name>
<dbReference type="InterPro" id="IPR006076">
    <property type="entry name" value="FAD-dep_OxRdtase"/>
</dbReference>
<dbReference type="Gene3D" id="3.50.50.60">
    <property type="entry name" value="FAD/NAD(P)-binding domain"/>
    <property type="match status" value="1"/>
</dbReference>
<dbReference type="Gene3D" id="3.30.9.10">
    <property type="entry name" value="D-Amino Acid Oxidase, subunit A, domain 2"/>
    <property type="match status" value="1"/>
</dbReference>
<dbReference type="GO" id="GO:0005737">
    <property type="term" value="C:cytoplasm"/>
    <property type="evidence" value="ECO:0007669"/>
    <property type="project" value="TreeGrafter"/>
</dbReference>
<feature type="domain" description="FAD dependent oxidoreductase" evidence="2">
    <location>
        <begin position="4"/>
        <end position="350"/>
    </location>
</feature>
<evidence type="ECO:0000259" key="2">
    <source>
        <dbReference type="Pfam" id="PF01266"/>
    </source>
</evidence>
<dbReference type="InterPro" id="IPR036188">
    <property type="entry name" value="FAD/NAD-bd_sf"/>
</dbReference>
<keyword evidence="1" id="KW-0560">Oxidoreductase</keyword>
<dbReference type="AlphaFoldDB" id="A0A1I6G5V4"/>
<proteinExistence type="predicted"/>
<evidence type="ECO:0000256" key="1">
    <source>
        <dbReference type="ARBA" id="ARBA00023002"/>
    </source>
</evidence>
<dbReference type="EMBL" id="FOYR01000001">
    <property type="protein sequence ID" value="SFR37559.1"/>
    <property type="molecule type" value="Genomic_DNA"/>
</dbReference>
<dbReference type="Pfam" id="PF01266">
    <property type="entry name" value="DAO"/>
    <property type="match status" value="1"/>
</dbReference>
<dbReference type="SUPFAM" id="SSF51905">
    <property type="entry name" value="FAD/NAD(P)-binding domain"/>
    <property type="match status" value="1"/>
</dbReference>
<gene>
    <name evidence="3" type="ORF">SAMN04488591_0790</name>
</gene>
<dbReference type="PANTHER" id="PTHR13847:SF289">
    <property type="entry name" value="GLYCINE OXIDASE"/>
    <property type="match status" value="1"/>
</dbReference>
<sequence>MTPRVIVVGAGAIGCALADELTRRSAAVTIIDAAVPLSGASAATFAWVNAYDKSPTTYRDLNLRGIDAHSRRSQRMQDDIRWFHQTGTLQLARTDTDFAALHEQIKRHQEWGIAVRPLTRTDVMNIEPRLSSTATLGGALFPDEGWIDVETMCNHFLGRAQAAGAAFHPFQTVIDIDIRNATVTTRSTDGDVHRHEGDVVVLAAGNGTRDILAAAEIELPITDPGAKDSLGIICTTGSVPRGITHVLRASGIALRPSRNAGITLTDHPTGAVWDVDDPQIWTVPGLLMQRARSLYPFLRDVSIESISLGRRVLPNDGLTIADWVGRDSSVYAVATHSGITLSSYLAEAVTSEILLGTRDHSLREFGMDRFAP</sequence>
<dbReference type="PANTHER" id="PTHR13847">
    <property type="entry name" value="SARCOSINE DEHYDROGENASE-RELATED"/>
    <property type="match status" value="1"/>
</dbReference>